<dbReference type="KEGG" id="taci:TDSAC_1289"/>
<dbReference type="Pfam" id="PF04452">
    <property type="entry name" value="Methyltrans_RNA"/>
    <property type="match status" value="1"/>
</dbReference>
<comment type="catalytic activity">
    <reaction evidence="9 10">
        <text>uridine(1498) in 16S rRNA + S-adenosyl-L-methionine = N(3)-methyluridine(1498) in 16S rRNA + S-adenosyl-L-homocysteine + H(+)</text>
        <dbReference type="Rhea" id="RHEA:42920"/>
        <dbReference type="Rhea" id="RHEA-COMP:10283"/>
        <dbReference type="Rhea" id="RHEA-COMP:10284"/>
        <dbReference type="ChEBI" id="CHEBI:15378"/>
        <dbReference type="ChEBI" id="CHEBI:57856"/>
        <dbReference type="ChEBI" id="CHEBI:59789"/>
        <dbReference type="ChEBI" id="CHEBI:65315"/>
        <dbReference type="ChEBI" id="CHEBI:74502"/>
        <dbReference type="EC" id="2.1.1.193"/>
    </reaction>
</comment>
<evidence type="ECO:0000256" key="4">
    <source>
        <dbReference type="ARBA" id="ARBA00022552"/>
    </source>
</evidence>
<evidence type="ECO:0000259" key="11">
    <source>
        <dbReference type="Pfam" id="PF04452"/>
    </source>
</evidence>
<feature type="domain" description="Ribosomal RNA small subunit methyltransferase E PUA-like" evidence="12">
    <location>
        <begin position="24"/>
        <end position="59"/>
    </location>
</feature>
<comment type="function">
    <text evidence="8 10">Specifically methylates the N3 position of the uracil ring of uridine 1498 (m3U1498) in 16S rRNA. Acts on the fully assembled 30S ribosomal subunit.</text>
</comment>
<keyword evidence="7 10" id="KW-0949">S-adenosyl-L-methionine</keyword>
<evidence type="ECO:0000256" key="3">
    <source>
        <dbReference type="ARBA" id="ARBA00022490"/>
    </source>
</evidence>
<evidence type="ECO:0000256" key="5">
    <source>
        <dbReference type="ARBA" id="ARBA00022603"/>
    </source>
</evidence>
<dbReference type="CDD" id="cd18084">
    <property type="entry name" value="RsmE-like"/>
    <property type="match status" value="1"/>
</dbReference>
<comment type="subcellular location">
    <subcellularLocation>
        <location evidence="1 10">Cytoplasm</location>
    </subcellularLocation>
</comment>
<evidence type="ECO:0000256" key="6">
    <source>
        <dbReference type="ARBA" id="ARBA00022679"/>
    </source>
</evidence>
<evidence type="ECO:0000256" key="10">
    <source>
        <dbReference type="PIRNR" id="PIRNR015601"/>
    </source>
</evidence>
<dbReference type="GO" id="GO:0070475">
    <property type="term" value="P:rRNA base methylation"/>
    <property type="evidence" value="ECO:0007669"/>
    <property type="project" value="TreeGrafter"/>
</dbReference>
<dbReference type="InterPro" id="IPR046886">
    <property type="entry name" value="RsmE_MTase_dom"/>
</dbReference>
<dbReference type="InterPro" id="IPR029028">
    <property type="entry name" value="Alpha/beta_knot_MTases"/>
</dbReference>
<dbReference type="NCBIfam" id="TIGR00046">
    <property type="entry name" value="RsmE family RNA methyltransferase"/>
    <property type="match status" value="1"/>
</dbReference>
<dbReference type="Pfam" id="PF20260">
    <property type="entry name" value="PUA_4"/>
    <property type="match status" value="1"/>
</dbReference>
<dbReference type="EMBL" id="CP020921">
    <property type="protein sequence ID" value="AWB10630.1"/>
    <property type="molecule type" value="Genomic_DNA"/>
</dbReference>
<keyword evidence="4 10" id="KW-0698">rRNA processing</keyword>
<reference evidence="13 14" key="1">
    <citation type="submission" date="2017-04" db="EMBL/GenBank/DDBJ databases">
        <title>Genomic insights into metabolism of Thermodesulfobium acidiphilum.</title>
        <authorList>
            <person name="Toshchakov S.V."/>
            <person name="Frolov E.N."/>
            <person name="Kublanov I.V."/>
            <person name="Samarov N.I."/>
            <person name="Novikov A."/>
            <person name="Lebedinsky A.V."/>
            <person name="Bonch-Osmolovskaya E.A."/>
            <person name="Chernyh N.A."/>
        </authorList>
    </citation>
    <scope>NUCLEOTIDE SEQUENCE [LARGE SCALE GENOMIC DNA]</scope>
    <source>
        <strain evidence="13 14">3127-1</strain>
    </source>
</reference>
<keyword evidence="3 10" id="KW-0963">Cytoplasm</keyword>
<dbReference type="InterPro" id="IPR046887">
    <property type="entry name" value="RsmE_PUA-like"/>
</dbReference>
<protein>
    <recommendedName>
        <fullName evidence="10">Ribosomal RNA small subunit methyltransferase E</fullName>
        <ecNumber evidence="10">2.1.1.193</ecNumber>
    </recommendedName>
</protein>
<proteinExistence type="inferred from homology"/>
<dbReference type="AlphaFoldDB" id="A0A2R4W1Q0"/>
<dbReference type="PANTHER" id="PTHR30027">
    <property type="entry name" value="RIBOSOMAL RNA SMALL SUBUNIT METHYLTRANSFERASE E"/>
    <property type="match status" value="1"/>
</dbReference>
<dbReference type="OrthoDB" id="9815641at2"/>
<dbReference type="PANTHER" id="PTHR30027:SF3">
    <property type="entry name" value="16S RRNA (URACIL(1498)-N(3))-METHYLTRANSFERASE"/>
    <property type="match status" value="1"/>
</dbReference>
<evidence type="ECO:0000256" key="7">
    <source>
        <dbReference type="ARBA" id="ARBA00022691"/>
    </source>
</evidence>
<dbReference type="InterPro" id="IPR015947">
    <property type="entry name" value="PUA-like_sf"/>
</dbReference>
<evidence type="ECO:0000256" key="9">
    <source>
        <dbReference type="ARBA" id="ARBA00047944"/>
    </source>
</evidence>
<dbReference type="Proteomes" id="UP000244792">
    <property type="component" value="Chromosome"/>
</dbReference>
<evidence type="ECO:0000259" key="12">
    <source>
        <dbReference type="Pfam" id="PF20260"/>
    </source>
</evidence>
<evidence type="ECO:0000313" key="13">
    <source>
        <dbReference type="EMBL" id="AWB10630.1"/>
    </source>
</evidence>
<name>A0A2R4W1Q0_THEAF</name>
<feature type="domain" description="Ribosomal RNA small subunit methyltransferase E methyltransferase" evidence="11">
    <location>
        <begin position="73"/>
        <end position="232"/>
    </location>
</feature>
<dbReference type="GO" id="GO:0005737">
    <property type="term" value="C:cytoplasm"/>
    <property type="evidence" value="ECO:0007669"/>
    <property type="project" value="UniProtKB-SubCell"/>
</dbReference>
<dbReference type="GO" id="GO:0070042">
    <property type="term" value="F:rRNA (uridine-N3-)-methyltransferase activity"/>
    <property type="evidence" value="ECO:0007669"/>
    <property type="project" value="TreeGrafter"/>
</dbReference>
<sequence length="240" mass="27189">MSEPRLYIGKNRITDPLAGLSIELEKDERHYLFKVLRLKDDDEVMILDGVGNIFKSRVKGNHIILGERLDAKEPKLDLTLFQFLPKGDKLSDIVRMCTELGVKKFVLIYGERNYYGEVSPNKIKRWQRIAKEAAELAGRGVVPEILGPYKLFRLPDELFKGQIVVFWENSNQSIKDLFKSAISGNLSLFIGAEGGISLNEIEFLKSKGAYVLSLGERILRVQTASVVSCSIMFYLSNDIK</sequence>
<dbReference type="InterPro" id="IPR029026">
    <property type="entry name" value="tRNA_m1G_MTases_N"/>
</dbReference>
<evidence type="ECO:0000256" key="8">
    <source>
        <dbReference type="ARBA" id="ARBA00025699"/>
    </source>
</evidence>
<dbReference type="Gene3D" id="3.40.1280.10">
    <property type="match status" value="1"/>
</dbReference>
<dbReference type="EC" id="2.1.1.193" evidence="10"/>
<keyword evidence="6 10" id="KW-0808">Transferase</keyword>
<dbReference type="PIRSF" id="PIRSF015601">
    <property type="entry name" value="MTase_slr0722"/>
    <property type="match status" value="1"/>
</dbReference>
<accession>A0A2R4W1Q0</accession>
<dbReference type="SUPFAM" id="SSF75217">
    <property type="entry name" value="alpha/beta knot"/>
    <property type="match status" value="1"/>
</dbReference>
<keyword evidence="14" id="KW-1185">Reference proteome</keyword>
<comment type="similarity">
    <text evidence="2 10">Belongs to the RNA methyltransferase RsmE family.</text>
</comment>
<evidence type="ECO:0000256" key="2">
    <source>
        <dbReference type="ARBA" id="ARBA00005528"/>
    </source>
</evidence>
<evidence type="ECO:0000313" key="14">
    <source>
        <dbReference type="Proteomes" id="UP000244792"/>
    </source>
</evidence>
<dbReference type="SUPFAM" id="SSF88697">
    <property type="entry name" value="PUA domain-like"/>
    <property type="match status" value="1"/>
</dbReference>
<dbReference type="InterPro" id="IPR006700">
    <property type="entry name" value="RsmE"/>
</dbReference>
<gene>
    <name evidence="13" type="ORF">TDSAC_1289</name>
</gene>
<evidence type="ECO:0000256" key="1">
    <source>
        <dbReference type="ARBA" id="ARBA00004496"/>
    </source>
</evidence>
<organism evidence="13 14">
    <name type="scientific">Thermodesulfobium acidiphilum</name>
    <dbReference type="NCBI Taxonomy" id="1794699"/>
    <lineage>
        <taxon>Bacteria</taxon>
        <taxon>Pseudomonadati</taxon>
        <taxon>Thermodesulfobiota</taxon>
        <taxon>Thermodesulfobiia</taxon>
        <taxon>Thermodesulfobiales</taxon>
        <taxon>Thermodesulfobiaceae</taxon>
        <taxon>Thermodesulfobium</taxon>
    </lineage>
</organism>
<dbReference type="RefSeq" id="WP_108309420.1">
    <property type="nucleotide sequence ID" value="NZ_CP020921.1"/>
</dbReference>
<keyword evidence="5 10" id="KW-0489">Methyltransferase</keyword>